<dbReference type="Pfam" id="PF08213">
    <property type="entry name" value="COX24_C"/>
    <property type="match status" value="1"/>
</dbReference>
<accession>A0ABN8NUD5</accession>
<organism evidence="3 4">
    <name type="scientific">Porites lobata</name>
    <dbReference type="NCBI Taxonomy" id="104759"/>
    <lineage>
        <taxon>Eukaryota</taxon>
        <taxon>Metazoa</taxon>
        <taxon>Cnidaria</taxon>
        <taxon>Anthozoa</taxon>
        <taxon>Hexacorallia</taxon>
        <taxon>Scleractinia</taxon>
        <taxon>Fungiina</taxon>
        <taxon>Poritidae</taxon>
        <taxon>Porites</taxon>
    </lineage>
</organism>
<keyword evidence="4" id="KW-1185">Reference proteome</keyword>
<feature type="region of interest" description="Disordered" evidence="1">
    <location>
        <begin position="168"/>
        <end position="197"/>
    </location>
</feature>
<sequence>MQFQRQILSRIAASCIHARKLNSCSSKLITRNSDKDAKLLLSMKPVNDTYYTSNIPSTSSLPILQTFIFPWINSSDIYRDVHNNCSPMVSIKFPHASVLEQQIHEFIFPFYLPNADKVIGDKESQELTMGDETKDIPTVAFSSILKKRHKRMKKHKYRKRRKLEVFKRRRLQNIKDRKRRAKERKEERQMKEQGASG</sequence>
<evidence type="ECO:0000256" key="1">
    <source>
        <dbReference type="SAM" id="MobiDB-lite"/>
    </source>
</evidence>
<reference evidence="3 4" key="1">
    <citation type="submission" date="2022-05" db="EMBL/GenBank/DDBJ databases">
        <authorList>
            <consortium name="Genoscope - CEA"/>
            <person name="William W."/>
        </authorList>
    </citation>
    <scope>NUCLEOTIDE SEQUENCE [LARGE SCALE GENOMIC DNA]</scope>
</reference>
<dbReference type="EMBL" id="CALNXK010000036">
    <property type="protein sequence ID" value="CAH3121476.1"/>
    <property type="molecule type" value="Genomic_DNA"/>
</dbReference>
<feature type="domain" description="Ribosomal protein mS38 C-terminal" evidence="2">
    <location>
        <begin position="140"/>
        <end position="173"/>
    </location>
</feature>
<dbReference type="Proteomes" id="UP001159405">
    <property type="component" value="Unassembled WGS sequence"/>
</dbReference>
<dbReference type="SMART" id="SM01155">
    <property type="entry name" value="DUF1713"/>
    <property type="match status" value="1"/>
</dbReference>
<evidence type="ECO:0000313" key="3">
    <source>
        <dbReference type="EMBL" id="CAH3121476.1"/>
    </source>
</evidence>
<gene>
    <name evidence="3" type="ORF">PLOB_00028976</name>
</gene>
<comment type="caution">
    <text evidence="3">The sequence shown here is derived from an EMBL/GenBank/DDBJ whole genome shotgun (WGS) entry which is preliminary data.</text>
</comment>
<name>A0ABN8NUD5_9CNID</name>
<evidence type="ECO:0000259" key="2">
    <source>
        <dbReference type="SMART" id="SM01155"/>
    </source>
</evidence>
<dbReference type="InterPro" id="IPR013177">
    <property type="entry name" value="Ribosomal_mS38_C"/>
</dbReference>
<protein>
    <recommendedName>
        <fullName evidence="2">Ribosomal protein mS38 C-terminal domain-containing protein</fullName>
    </recommendedName>
</protein>
<feature type="compositionally biased region" description="Basic residues" evidence="1">
    <location>
        <begin position="168"/>
        <end position="182"/>
    </location>
</feature>
<proteinExistence type="predicted"/>
<evidence type="ECO:0000313" key="4">
    <source>
        <dbReference type="Proteomes" id="UP001159405"/>
    </source>
</evidence>